<dbReference type="PRINTS" id="PR00190">
    <property type="entry name" value="ACTIN"/>
</dbReference>
<reference key="2">
    <citation type="submission" date="2011-08" db="EMBL/GenBank/DDBJ databases">
        <title>Genome sequence of Naumovozyma castellii.</title>
        <authorList>
            <person name="Gordon J.L."/>
            <person name="Armisen D."/>
            <person name="Proux-Wera E."/>
            <person name="OhEigeartaigh S.S."/>
            <person name="Byrne K.P."/>
            <person name="Wolfe K.H."/>
        </authorList>
    </citation>
    <scope>NUCLEOTIDE SEQUENCE</scope>
    <source>
        <strain>Type strain:CBS 4309</strain>
    </source>
</reference>
<dbReference type="HOGENOM" id="CLU_027965_0_2_1"/>
<evidence type="ECO:0000256" key="4">
    <source>
        <dbReference type="ARBA" id="ARBA00038483"/>
    </source>
</evidence>
<dbReference type="FunFam" id="3.90.640.10:FF:000007">
    <property type="entry name" value="Actin like 7B"/>
    <property type="match status" value="1"/>
</dbReference>
<dbReference type="PROSITE" id="PS01132">
    <property type="entry name" value="ACTINS_ACT_LIKE"/>
    <property type="match status" value="1"/>
</dbReference>
<name>G0VA67_NAUCA</name>
<evidence type="ECO:0000256" key="5">
    <source>
        <dbReference type="ARBA" id="ARBA00073387"/>
    </source>
</evidence>
<dbReference type="InterPro" id="IPR020902">
    <property type="entry name" value="Actin/actin-like_CS"/>
</dbReference>
<dbReference type="InterPro" id="IPR004000">
    <property type="entry name" value="Actin"/>
</dbReference>
<dbReference type="AlphaFoldDB" id="G0VA67"/>
<dbReference type="GO" id="GO:0031578">
    <property type="term" value="P:mitotic spindle orientation checkpoint signaling"/>
    <property type="evidence" value="ECO:0007669"/>
    <property type="project" value="EnsemblFungi"/>
</dbReference>
<reference evidence="8 9" key="1">
    <citation type="journal article" date="2011" name="Proc. Natl. Acad. Sci. U.S.A.">
        <title>Evolutionary erosion of yeast sex chromosomes by mating-type switching accidents.</title>
        <authorList>
            <person name="Gordon J.L."/>
            <person name="Armisen D."/>
            <person name="Proux-Wera E."/>
            <person name="Oheigeartaigh S.S."/>
            <person name="Byrne K.P."/>
            <person name="Wolfe K.H."/>
        </authorList>
    </citation>
    <scope>NUCLEOTIDE SEQUENCE [LARGE SCALE GENOMIC DNA]</scope>
    <source>
        <strain evidence="9">ATCC 76901 / BCRC 22586 / CBS 4309 / NBRC 1992 / NRRL Y-12630</strain>
    </source>
</reference>
<organism evidence="8 9">
    <name type="scientific">Naumovozyma castellii</name>
    <name type="common">Yeast</name>
    <name type="synonym">Saccharomyces castellii</name>
    <dbReference type="NCBI Taxonomy" id="27288"/>
    <lineage>
        <taxon>Eukaryota</taxon>
        <taxon>Fungi</taxon>
        <taxon>Dikarya</taxon>
        <taxon>Ascomycota</taxon>
        <taxon>Saccharomycotina</taxon>
        <taxon>Saccharomycetes</taxon>
        <taxon>Saccharomycetales</taxon>
        <taxon>Saccharomycetaceae</taxon>
        <taxon>Naumovozyma</taxon>
    </lineage>
</organism>
<dbReference type="OMA" id="YTTWTGG"/>
<dbReference type="Proteomes" id="UP000001640">
    <property type="component" value="Chromosome 2"/>
</dbReference>
<dbReference type="RefSeq" id="XP_003675168.1">
    <property type="nucleotide sequence ID" value="XM_003675120.1"/>
</dbReference>
<dbReference type="FunCoup" id="G0VA67">
    <property type="interactions" value="78"/>
</dbReference>
<dbReference type="Pfam" id="PF00022">
    <property type="entry name" value="Actin"/>
    <property type="match status" value="1"/>
</dbReference>
<evidence type="ECO:0000256" key="6">
    <source>
        <dbReference type="ARBA" id="ARBA00076361"/>
    </source>
</evidence>
<gene>
    <name evidence="8" type="primary">NCAS0B07130</name>
    <name evidence="8" type="ordered locus">NCAS_0B07130</name>
</gene>
<comment type="subcellular location">
    <subcellularLocation>
        <location evidence="1">Cytoplasm</location>
        <location evidence="1">Cytoskeleton</location>
    </subcellularLocation>
</comment>
<dbReference type="Gene3D" id="3.30.420.40">
    <property type="match status" value="2"/>
</dbReference>
<dbReference type="PANTHER" id="PTHR11937">
    <property type="entry name" value="ACTIN"/>
    <property type="match status" value="1"/>
</dbReference>
<keyword evidence="3" id="KW-0206">Cytoskeleton</keyword>
<dbReference type="FunFam" id="3.30.420.40:FF:000188">
    <property type="entry name" value="Actin like 6B"/>
    <property type="match status" value="1"/>
</dbReference>
<comment type="similarity">
    <text evidence="4">Belongs to the actin family. ARP1 subfamily.</text>
</comment>
<evidence type="ECO:0000256" key="3">
    <source>
        <dbReference type="ARBA" id="ARBA00023212"/>
    </source>
</evidence>
<dbReference type="Gene3D" id="3.90.640.10">
    <property type="entry name" value="Actin, Chain A, domain 4"/>
    <property type="match status" value="1"/>
</dbReference>
<dbReference type="CDD" id="cd10216">
    <property type="entry name" value="ASKHA_NBD_Arp1"/>
    <property type="match status" value="1"/>
</dbReference>
<dbReference type="STRING" id="1064592.G0VA67"/>
<dbReference type="SUPFAM" id="SSF53067">
    <property type="entry name" value="Actin-like ATPase domain"/>
    <property type="match status" value="2"/>
</dbReference>
<sequence>MGSDAIYNQPVVLDNGSSVIKSGFSGQNKPQCFEYNLIGTPKYEKVMLTNAISNNDLTYIGNRAQKSRGLLRLRHPMNRGIVENWDDMETLWSHTFNDILKINDFDEHPLLITEAPLNPEKNRDKMCEVFFEKFDFAAVYIANPSTLSLYASGRTTGCVLDCGDGYCSSVPIYEGFALPSSIRRIDVGGRDVTEQLQFQIRKYTGISLYSSSEHEIVKNVKEKACYVSTDFAHDEDMSNLNPEKIRCQFKLPDGKDLILDKARFRAPEILFRPQIMGLEYDSVSDMCFESISKVDLELRPKLFSSIILNGGSTMFRGFGDRLLKELQIRTGNKNLIKIIAPPERKYTSWIGGSILTGLSTFKQLWMTKAEWQEDNNLRYRF</sequence>
<dbReference type="GO" id="GO:0005200">
    <property type="term" value="F:structural constituent of cytoskeleton"/>
    <property type="evidence" value="ECO:0007669"/>
    <property type="project" value="EnsemblFungi"/>
</dbReference>
<dbReference type="GeneID" id="96902354"/>
<evidence type="ECO:0000313" key="8">
    <source>
        <dbReference type="EMBL" id="CCC68797.1"/>
    </source>
</evidence>
<keyword evidence="2" id="KW-0963">Cytoplasm</keyword>
<evidence type="ECO:0000256" key="7">
    <source>
        <dbReference type="ARBA" id="ARBA00083222"/>
    </source>
</evidence>
<proteinExistence type="inferred from homology"/>
<keyword evidence="9" id="KW-1185">Reference proteome</keyword>
<dbReference type="OrthoDB" id="5132116at2759"/>
<dbReference type="KEGG" id="ncs:NCAS_0B07130"/>
<dbReference type="GO" id="GO:0005869">
    <property type="term" value="C:dynactin complex"/>
    <property type="evidence" value="ECO:0007669"/>
    <property type="project" value="EnsemblFungi"/>
</dbReference>
<accession>G0VA67</accession>
<evidence type="ECO:0000256" key="1">
    <source>
        <dbReference type="ARBA" id="ARBA00004245"/>
    </source>
</evidence>
<protein>
    <recommendedName>
        <fullName evidence="5">Centractin</fullName>
    </recommendedName>
    <alternativeName>
        <fullName evidence="6">Actin-like protein</fullName>
    </alternativeName>
    <alternativeName>
        <fullName evidence="7">Actin-related protein 1</fullName>
    </alternativeName>
</protein>
<dbReference type="GO" id="GO:0000132">
    <property type="term" value="P:establishment of mitotic spindle orientation"/>
    <property type="evidence" value="ECO:0007669"/>
    <property type="project" value="EnsemblFungi"/>
</dbReference>
<dbReference type="InterPro" id="IPR043129">
    <property type="entry name" value="ATPase_NBD"/>
</dbReference>
<evidence type="ECO:0000256" key="2">
    <source>
        <dbReference type="ARBA" id="ARBA00022490"/>
    </source>
</evidence>
<dbReference type="EMBL" id="HE576753">
    <property type="protein sequence ID" value="CCC68797.1"/>
    <property type="molecule type" value="Genomic_DNA"/>
</dbReference>
<dbReference type="eggNOG" id="KOG0676">
    <property type="taxonomic scope" value="Eukaryota"/>
</dbReference>
<evidence type="ECO:0000313" key="9">
    <source>
        <dbReference type="Proteomes" id="UP000001640"/>
    </source>
</evidence>
<dbReference type="GO" id="GO:0007097">
    <property type="term" value="P:nuclear migration"/>
    <property type="evidence" value="ECO:0007669"/>
    <property type="project" value="EnsemblFungi"/>
</dbReference>
<dbReference type="InParanoid" id="G0VA67"/>
<dbReference type="SMART" id="SM00268">
    <property type="entry name" value="ACTIN"/>
    <property type="match status" value="1"/>
</dbReference>